<dbReference type="EMBL" id="JBHSCN010000003">
    <property type="protein sequence ID" value="MFC4242642.1"/>
    <property type="molecule type" value="Genomic_DNA"/>
</dbReference>
<proteinExistence type="predicted"/>
<feature type="compositionally biased region" description="Basic and acidic residues" evidence="1">
    <location>
        <begin position="8"/>
        <end position="20"/>
    </location>
</feature>
<reference evidence="4" key="1">
    <citation type="journal article" date="2019" name="Int. J. Syst. Evol. Microbiol.">
        <title>The Global Catalogue of Microorganisms (GCM) 10K type strain sequencing project: providing services to taxonomists for standard genome sequencing and annotation.</title>
        <authorList>
            <consortium name="The Broad Institute Genomics Platform"/>
            <consortium name="The Broad Institute Genome Sequencing Center for Infectious Disease"/>
            <person name="Wu L."/>
            <person name="Ma J."/>
        </authorList>
    </citation>
    <scope>NUCLEOTIDE SEQUENCE [LARGE SCALE GENOMIC DNA]</scope>
    <source>
        <strain evidence="4">CGMCC 1.10363</strain>
    </source>
</reference>
<sequence>MPEISDEERERRARSVREAAHSGALEGAPAITPEVRVLFGRYVTGELTSSQLVEAVDRWWQVRQAIASSQMERAEPDEETMDDVVRFARGELSSEQVIARTRARYGLPSKTACDDRQNGRAT</sequence>
<dbReference type="InterPro" id="IPR043038">
    <property type="entry name" value="VbhA_sf"/>
</dbReference>
<dbReference type="Pfam" id="PF18495">
    <property type="entry name" value="VbhA"/>
    <property type="match status" value="1"/>
</dbReference>
<keyword evidence="4" id="KW-1185">Reference proteome</keyword>
<name>A0ABV8Q3W2_9MICO</name>
<comment type="caution">
    <text evidence="3">The sequence shown here is derived from an EMBL/GenBank/DDBJ whole genome shotgun (WGS) entry which is preliminary data.</text>
</comment>
<evidence type="ECO:0000256" key="1">
    <source>
        <dbReference type="SAM" id="MobiDB-lite"/>
    </source>
</evidence>
<accession>A0ABV8Q3W2</accession>
<evidence type="ECO:0000313" key="3">
    <source>
        <dbReference type="EMBL" id="MFC4242642.1"/>
    </source>
</evidence>
<evidence type="ECO:0000313" key="4">
    <source>
        <dbReference type="Proteomes" id="UP001595900"/>
    </source>
</evidence>
<feature type="domain" description="Antitoxin VbhA" evidence="2">
    <location>
        <begin position="62"/>
        <end position="104"/>
    </location>
</feature>
<gene>
    <name evidence="3" type="ORF">ACFOYW_04590</name>
</gene>
<feature type="region of interest" description="Disordered" evidence="1">
    <location>
        <begin position="1"/>
        <end position="27"/>
    </location>
</feature>
<dbReference type="InterPro" id="IPR041535">
    <property type="entry name" value="VbhA"/>
</dbReference>
<dbReference type="InterPro" id="IPR033788">
    <property type="entry name" value="VbhA-like"/>
</dbReference>
<dbReference type="RefSeq" id="WP_390227513.1">
    <property type="nucleotide sequence ID" value="NZ_JBHSCN010000003.1"/>
</dbReference>
<evidence type="ECO:0000259" key="2">
    <source>
        <dbReference type="Pfam" id="PF18495"/>
    </source>
</evidence>
<dbReference type="CDD" id="cd11586">
    <property type="entry name" value="VbhA_like"/>
    <property type="match status" value="2"/>
</dbReference>
<dbReference type="Gene3D" id="1.10.8.1050">
    <property type="entry name" value="Antitoxin VbhA-like"/>
    <property type="match status" value="2"/>
</dbReference>
<dbReference type="Proteomes" id="UP001595900">
    <property type="component" value="Unassembled WGS sequence"/>
</dbReference>
<organism evidence="3 4">
    <name type="scientific">Gryllotalpicola reticulitermitis</name>
    <dbReference type="NCBI Taxonomy" id="1184153"/>
    <lineage>
        <taxon>Bacteria</taxon>
        <taxon>Bacillati</taxon>
        <taxon>Actinomycetota</taxon>
        <taxon>Actinomycetes</taxon>
        <taxon>Micrococcales</taxon>
        <taxon>Microbacteriaceae</taxon>
        <taxon>Gryllotalpicola</taxon>
    </lineage>
</organism>
<protein>
    <recommendedName>
        <fullName evidence="2">Antitoxin VbhA domain-containing protein</fullName>
    </recommendedName>
</protein>